<dbReference type="NCBIfam" id="NF041757">
    <property type="entry name" value="EfeO"/>
    <property type="match status" value="1"/>
</dbReference>
<dbReference type="InterPro" id="IPR053377">
    <property type="entry name" value="Iron_uptake_EfeM/EfeO"/>
</dbReference>
<dbReference type="CDD" id="cd14656">
    <property type="entry name" value="Imelysin-like_EfeO"/>
    <property type="match status" value="1"/>
</dbReference>
<dbReference type="PANTHER" id="PTHR39192">
    <property type="entry name" value="IRON UPTAKE SYSTEM COMPONENT EFEO"/>
    <property type="match status" value="1"/>
</dbReference>
<proteinExistence type="inferred from homology"/>
<feature type="chain" id="PRO_5021970636" evidence="4">
    <location>
        <begin position="33"/>
        <end position="384"/>
    </location>
</feature>
<dbReference type="InterPro" id="IPR028096">
    <property type="entry name" value="EfeO_Cupredoxin"/>
</dbReference>
<reference evidence="7 8" key="1">
    <citation type="submission" date="2019-07" db="EMBL/GenBank/DDBJ databases">
        <title>Whole genome shotgun sequence of Pseudonocardia sulfidoxydans NBRC 16205.</title>
        <authorList>
            <person name="Hosoyama A."/>
            <person name="Uohara A."/>
            <person name="Ohji S."/>
            <person name="Ichikawa N."/>
        </authorList>
    </citation>
    <scope>NUCLEOTIDE SEQUENCE [LARGE SCALE GENOMIC DNA]</scope>
    <source>
        <strain evidence="7 8">NBRC 16205</strain>
    </source>
</reference>
<feature type="domain" description="Imelysin-like" evidence="5">
    <location>
        <begin position="148"/>
        <end position="379"/>
    </location>
</feature>
<comment type="caution">
    <text evidence="7">The sequence shown here is derived from an EMBL/GenBank/DDBJ whole genome shotgun (WGS) entry which is preliminary data.</text>
</comment>
<sequence length="384" mass="39558">MTPTRTRAACGVAALASAGLLASACSASSQQASPGDPPASAVTIEISDAGCGPNPATVPTGPVTFAVTNAASAKVTEAEVQGGGKILGEKENITAGLDGTFSLRMEPGTYSVYCPGAAKDTWTFTVDGAAAGASSAPAAAGNTSLTAATQGYHDYVVTEVAQLQTATKTFTDAVRAGNIDAAKNAFAPARVHYESIEPVAESFGDLDPAIDARIDDVTDPTRWTGFHRIEKALWADGTLNGMAPIADELDADVATLKTKVATNTYQPAELANGASDLLTEVSTSKVTGEEDRYSHTDLWDFAANIDGARKAFELLQPALAATDPDLAQQLEARFTDVAQGLAEYRTADGGYQDYGAVTDTDKRSLADSVNALAEPLSQVAGKVV</sequence>
<dbReference type="Gene3D" id="1.20.1420.20">
    <property type="entry name" value="M75 peptidase, HXXE motif"/>
    <property type="match status" value="1"/>
</dbReference>
<dbReference type="Gene3D" id="2.60.40.420">
    <property type="entry name" value="Cupredoxins - blue copper proteins"/>
    <property type="match status" value="1"/>
</dbReference>
<keyword evidence="8" id="KW-1185">Reference proteome</keyword>
<dbReference type="NCBIfam" id="NF007697">
    <property type="entry name" value="PRK10378.1"/>
    <property type="match status" value="1"/>
</dbReference>
<dbReference type="InterPro" id="IPR050894">
    <property type="entry name" value="EfeM/EfeO_iron_uptake"/>
</dbReference>
<evidence type="ECO:0000259" key="6">
    <source>
        <dbReference type="Pfam" id="PF13473"/>
    </source>
</evidence>
<dbReference type="OrthoDB" id="7348379at2"/>
<dbReference type="RefSeq" id="WP_147106827.1">
    <property type="nucleotide sequence ID" value="NZ_BJVJ01000020.1"/>
</dbReference>
<dbReference type="Pfam" id="PF13473">
    <property type="entry name" value="Cupredoxin_1"/>
    <property type="match status" value="1"/>
</dbReference>
<accession>A0A511DIG1</accession>
<evidence type="ECO:0000256" key="2">
    <source>
        <dbReference type="ARBA" id="ARBA00005989"/>
    </source>
</evidence>
<dbReference type="PANTHER" id="PTHR39192:SF1">
    <property type="entry name" value="IRON UPTAKE SYSTEM COMPONENT EFEO"/>
    <property type="match status" value="1"/>
</dbReference>
<dbReference type="AlphaFoldDB" id="A0A511DIG1"/>
<dbReference type="Proteomes" id="UP000321685">
    <property type="component" value="Unassembled WGS sequence"/>
</dbReference>
<keyword evidence="3 4" id="KW-0732">Signal</keyword>
<dbReference type="EMBL" id="BJVJ01000020">
    <property type="protein sequence ID" value="GEL23544.1"/>
    <property type="molecule type" value="Genomic_DNA"/>
</dbReference>
<evidence type="ECO:0000313" key="7">
    <source>
        <dbReference type="EMBL" id="GEL23544.1"/>
    </source>
</evidence>
<evidence type="ECO:0000256" key="4">
    <source>
        <dbReference type="SAM" id="SignalP"/>
    </source>
</evidence>
<comment type="subcellular location">
    <subcellularLocation>
        <location evidence="1">Periplasm</location>
    </subcellularLocation>
</comment>
<gene>
    <name evidence="7" type="primary">efeO</name>
    <name evidence="7" type="ORF">PSU4_24980</name>
</gene>
<organism evidence="7 8">
    <name type="scientific">Pseudonocardia sulfidoxydans NBRC 16205</name>
    <dbReference type="NCBI Taxonomy" id="1223511"/>
    <lineage>
        <taxon>Bacteria</taxon>
        <taxon>Bacillati</taxon>
        <taxon>Actinomycetota</taxon>
        <taxon>Actinomycetes</taxon>
        <taxon>Pseudonocardiales</taxon>
        <taxon>Pseudonocardiaceae</taxon>
        <taxon>Pseudonocardia</taxon>
    </lineage>
</organism>
<dbReference type="InterPro" id="IPR038352">
    <property type="entry name" value="Imelysin_sf"/>
</dbReference>
<evidence type="ECO:0000259" key="5">
    <source>
        <dbReference type="Pfam" id="PF09375"/>
    </source>
</evidence>
<evidence type="ECO:0000256" key="1">
    <source>
        <dbReference type="ARBA" id="ARBA00004418"/>
    </source>
</evidence>
<dbReference type="InterPro" id="IPR008972">
    <property type="entry name" value="Cupredoxin"/>
</dbReference>
<evidence type="ECO:0000313" key="8">
    <source>
        <dbReference type="Proteomes" id="UP000321685"/>
    </source>
</evidence>
<dbReference type="InterPro" id="IPR018976">
    <property type="entry name" value="Imelysin-like"/>
</dbReference>
<name>A0A511DIG1_9PSEU</name>
<dbReference type="GO" id="GO:0042597">
    <property type="term" value="C:periplasmic space"/>
    <property type="evidence" value="ECO:0007669"/>
    <property type="project" value="UniProtKB-SubCell"/>
</dbReference>
<comment type="similarity">
    <text evidence="2">Belongs to the EfeM/EfeO family.</text>
</comment>
<dbReference type="InterPro" id="IPR034981">
    <property type="entry name" value="Imelysin-like_EfeO/Algp7"/>
</dbReference>
<evidence type="ECO:0000256" key="3">
    <source>
        <dbReference type="ARBA" id="ARBA00022729"/>
    </source>
</evidence>
<feature type="signal peptide" evidence="4">
    <location>
        <begin position="1"/>
        <end position="32"/>
    </location>
</feature>
<dbReference type="PROSITE" id="PS51257">
    <property type="entry name" value="PROKAR_LIPOPROTEIN"/>
    <property type="match status" value="1"/>
</dbReference>
<dbReference type="Pfam" id="PF09375">
    <property type="entry name" value="Peptidase_M75"/>
    <property type="match status" value="1"/>
</dbReference>
<protein>
    <submittedName>
        <fullName evidence="7">Iron uptake system protein EfeO</fullName>
    </submittedName>
</protein>
<feature type="domain" description="EfeO-type cupredoxin-like" evidence="6">
    <location>
        <begin position="27"/>
        <end position="114"/>
    </location>
</feature>